<dbReference type="AlphaFoldDB" id="A0AAD8U6B0"/>
<comment type="caution">
    <text evidence="1">The sequence shown here is derived from an EMBL/GenBank/DDBJ whole genome shotgun (WGS) entry which is preliminary data.</text>
</comment>
<organism evidence="1 2">
    <name type="scientific">Glomerella acutata</name>
    <name type="common">Colletotrichum acutatum</name>
    <dbReference type="NCBI Taxonomy" id="27357"/>
    <lineage>
        <taxon>Eukaryota</taxon>
        <taxon>Fungi</taxon>
        <taxon>Dikarya</taxon>
        <taxon>Ascomycota</taxon>
        <taxon>Pezizomycotina</taxon>
        <taxon>Sordariomycetes</taxon>
        <taxon>Hypocreomycetidae</taxon>
        <taxon>Glomerellales</taxon>
        <taxon>Glomerellaceae</taxon>
        <taxon>Colletotrichum</taxon>
        <taxon>Colletotrichum acutatum species complex</taxon>
    </lineage>
</organism>
<evidence type="ECO:0000313" key="2">
    <source>
        <dbReference type="Proteomes" id="UP001244207"/>
    </source>
</evidence>
<evidence type="ECO:0000313" key="1">
    <source>
        <dbReference type="EMBL" id="KAK1708383.1"/>
    </source>
</evidence>
<gene>
    <name evidence="1" type="ORF">BDZ83DRAFT_657540</name>
</gene>
<dbReference type="Proteomes" id="UP001244207">
    <property type="component" value="Unassembled WGS sequence"/>
</dbReference>
<keyword evidence="2" id="KW-1185">Reference proteome</keyword>
<sequence>MGAFEGLESLDIIPRKEVVLGSFLPMYGGGGQLSTLACAIAAFLCRRSIADWKNAGIAKTIPVVLLALFELVLACVGGGDAVVTGAPATDELVVGDELDGSGTMLDDNVDVSAARGVLDVEASVTGGTGVEDRATLNVDVTKVVGCVEEVGGGSGGSGRGEEVGRLAVDEGGAGAPFGRLLIERTRTLTMDDDIMLVSQYGPKLQLSWCASTIGFF</sequence>
<name>A0AAD8U6B0_GLOAC</name>
<protein>
    <submittedName>
        <fullName evidence="1">Uncharacterized protein</fullName>
    </submittedName>
</protein>
<reference evidence="1" key="1">
    <citation type="submission" date="2021-12" db="EMBL/GenBank/DDBJ databases">
        <title>Comparative genomics, transcriptomics and evolutionary studies reveal genomic signatures of adaptation to plant cell wall in hemibiotrophic fungi.</title>
        <authorList>
            <consortium name="DOE Joint Genome Institute"/>
            <person name="Baroncelli R."/>
            <person name="Diaz J.F."/>
            <person name="Benocci T."/>
            <person name="Peng M."/>
            <person name="Battaglia E."/>
            <person name="Haridas S."/>
            <person name="Andreopoulos W."/>
            <person name="Labutti K."/>
            <person name="Pangilinan J."/>
            <person name="Floch G.L."/>
            <person name="Makela M.R."/>
            <person name="Henrissat B."/>
            <person name="Grigoriev I.V."/>
            <person name="Crouch J.A."/>
            <person name="De Vries R.P."/>
            <person name="Sukno S.A."/>
            <person name="Thon M.R."/>
        </authorList>
    </citation>
    <scope>NUCLEOTIDE SEQUENCE</scope>
    <source>
        <strain evidence="1">CBS 112980</strain>
    </source>
</reference>
<accession>A0AAD8U6B0</accession>
<dbReference type="RefSeq" id="XP_060358261.1">
    <property type="nucleotide sequence ID" value="XM_060510970.1"/>
</dbReference>
<dbReference type="EMBL" id="JAHMHS010000197">
    <property type="protein sequence ID" value="KAK1708383.1"/>
    <property type="molecule type" value="Genomic_DNA"/>
</dbReference>
<dbReference type="GeneID" id="85394869"/>
<proteinExistence type="predicted"/>